<dbReference type="InterPro" id="IPR036322">
    <property type="entry name" value="WD40_repeat_dom_sf"/>
</dbReference>
<dbReference type="PANTHER" id="PTHR19848">
    <property type="entry name" value="WD40 REPEAT PROTEIN"/>
    <property type="match status" value="1"/>
</dbReference>
<evidence type="ECO:0000256" key="1">
    <source>
        <dbReference type="ARBA" id="ARBA00022574"/>
    </source>
</evidence>
<dbReference type="Proteomes" id="UP000010480">
    <property type="component" value="Chromosome"/>
</dbReference>
<name>K9Z6V4_CYAAP</name>
<dbReference type="KEGG" id="can:Cyan10605_2802"/>
<dbReference type="InterPro" id="IPR001680">
    <property type="entry name" value="WD40_rpt"/>
</dbReference>
<keyword evidence="1 3" id="KW-0853">WD repeat</keyword>
<dbReference type="STRING" id="755178.Cyan10605_2802"/>
<dbReference type="RefSeq" id="WP_015220591.1">
    <property type="nucleotide sequence ID" value="NC_019776.1"/>
</dbReference>
<feature type="repeat" description="WD" evidence="3">
    <location>
        <begin position="16"/>
        <end position="57"/>
    </location>
</feature>
<evidence type="ECO:0000256" key="3">
    <source>
        <dbReference type="PROSITE-ProRule" id="PRU00221"/>
    </source>
</evidence>
<evidence type="ECO:0000313" key="5">
    <source>
        <dbReference type="Proteomes" id="UP000010480"/>
    </source>
</evidence>
<dbReference type="PROSITE" id="PS50082">
    <property type="entry name" value="WD_REPEATS_2"/>
    <property type="match status" value="2"/>
</dbReference>
<dbReference type="Pfam" id="PF00400">
    <property type="entry name" value="WD40"/>
    <property type="match status" value="2"/>
</dbReference>
<gene>
    <name evidence="4" type="ordered locus">Cyan10605_2802</name>
</gene>
<dbReference type="PANTHER" id="PTHR19848:SF8">
    <property type="entry name" value="F-BOX AND WD REPEAT DOMAIN CONTAINING 7"/>
    <property type="match status" value="1"/>
</dbReference>
<dbReference type="EMBL" id="CP003947">
    <property type="protein sequence ID" value="AFZ54869.1"/>
    <property type="molecule type" value="Genomic_DNA"/>
</dbReference>
<dbReference type="PROSITE" id="PS50294">
    <property type="entry name" value="WD_REPEATS_REGION"/>
    <property type="match status" value="2"/>
</dbReference>
<dbReference type="AlphaFoldDB" id="K9Z6V4"/>
<protein>
    <submittedName>
        <fullName evidence="4">WD40 repeat-containing protein</fullName>
    </submittedName>
</protein>
<dbReference type="OrthoDB" id="422888at2"/>
<dbReference type="eggNOG" id="COG2319">
    <property type="taxonomic scope" value="Bacteria"/>
</dbReference>
<reference evidence="5" key="1">
    <citation type="journal article" date="2013" name="Proc. Natl. Acad. Sci. U.S.A.">
        <title>Improving the coverage of the cyanobacterial phylum using diversity-driven genome sequencing.</title>
        <authorList>
            <person name="Shih P.M."/>
            <person name="Wu D."/>
            <person name="Latifi A."/>
            <person name="Axen S.D."/>
            <person name="Fewer D.P."/>
            <person name="Talla E."/>
            <person name="Calteau A."/>
            <person name="Cai F."/>
            <person name="Tandeau de Marsac N."/>
            <person name="Rippka R."/>
            <person name="Herdman M."/>
            <person name="Sivonen K."/>
            <person name="Coursin T."/>
            <person name="Laurent T."/>
            <person name="Goodwin L."/>
            <person name="Nolan M."/>
            <person name="Davenport K.W."/>
            <person name="Han C.S."/>
            <person name="Rubin E.M."/>
            <person name="Eisen J.A."/>
            <person name="Woyke T."/>
            <person name="Gugger M."/>
            <person name="Kerfeld C.A."/>
        </authorList>
    </citation>
    <scope>NUCLEOTIDE SEQUENCE [LARGE SCALE GENOMIC DNA]</scope>
    <source>
        <strain evidence="5">PCC 10605</strain>
    </source>
</reference>
<keyword evidence="2" id="KW-0677">Repeat</keyword>
<sequence>MIRLWNTETGELINTLMGHSFWIESLAFNPQGMILVSSSNDKTIKFWNYISGECIRTITQKDSWISAIPKGSASQHAFNRDGSLLVTGSNNGIIKVWQNH</sequence>
<dbReference type="SUPFAM" id="SSF50978">
    <property type="entry name" value="WD40 repeat-like"/>
    <property type="match status" value="1"/>
</dbReference>
<dbReference type="Gene3D" id="2.130.10.10">
    <property type="entry name" value="YVTN repeat-like/Quinoprotein amine dehydrogenase"/>
    <property type="match status" value="1"/>
</dbReference>
<organism evidence="4 5">
    <name type="scientific">Cyanobacterium aponinum (strain PCC 10605)</name>
    <dbReference type="NCBI Taxonomy" id="755178"/>
    <lineage>
        <taxon>Bacteria</taxon>
        <taxon>Bacillati</taxon>
        <taxon>Cyanobacteriota</taxon>
        <taxon>Cyanophyceae</taxon>
        <taxon>Oscillatoriophycideae</taxon>
        <taxon>Chroococcales</taxon>
        <taxon>Geminocystaceae</taxon>
        <taxon>Cyanobacterium</taxon>
    </lineage>
</organism>
<evidence type="ECO:0000313" key="4">
    <source>
        <dbReference type="EMBL" id="AFZ54869.1"/>
    </source>
</evidence>
<dbReference type="SMART" id="SM00320">
    <property type="entry name" value="WD40"/>
    <property type="match status" value="2"/>
</dbReference>
<keyword evidence="5" id="KW-1185">Reference proteome</keyword>
<evidence type="ECO:0000256" key="2">
    <source>
        <dbReference type="ARBA" id="ARBA00022737"/>
    </source>
</evidence>
<accession>K9Z6V4</accession>
<dbReference type="HOGENOM" id="CLU_000288_57_30_3"/>
<dbReference type="InterPro" id="IPR015943">
    <property type="entry name" value="WD40/YVTN_repeat-like_dom_sf"/>
</dbReference>
<feature type="repeat" description="WD" evidence="3">
    <location>
        <begin position="77"/>
        <end position="100"/>
    </location>
</feature>
<proteinExistence type="predicted"/>